<sequence length="670" mass="71836">MALGFFEVKFVVGVLYPATKEHNHHQMASKASVQEDPVSQMGAVQNVEQIEVTESLPPDPLRIQQQTTSPQATLATSSDDPRLEATTPNTNGEAGAGDDDFHPGVRLWAIIIGLGITLLLTAMENTVVTVAMPAILSDLSFGEDYIWVTNAIFMCSASIQPLIGQLCNVFGRRWNMLGSVAVFVLGSGICSGAKNAGMMITGRAVQGLGSGGISLLADIIVSDLVPLRLRGNYIGVVLSIFGIGTTLGPFIGGSLVATTTWRWVFYLNFPIGGASLVILFIFLQVNYQHHMTFSQKVRRIDFVGNAVLVASTVAVLYALAYAGASYSWASWHILVPLLSGVFGFCVFAYTQGGRFAAAEPVMPPRLFNDRTSIIISINTFINSGLTFWVVFFMVSLPRAQQSILATNLEKFPIAEIVNQSDQPVYFQAVLLYGPQRSGVALLPMLVVAMLGSALAAISISRWGRYKPVHIAGFAIMVLGFGLFSLQSTDTTVAQWASYQCVCAIGGGVLLNSQLPAFQAAVPERDQAAASAAWGFVRSIGWVWGVAIPATVFNNRIGELLVEISDPAVAQMLSGGGAYGLASAAFVQRFPPLIQDQVRSVYSQALQRVFQVAIAFTGIGFVLSLFEGEIVLRERLDTEYGLKHDQGKSKVAKAAPAPEKGATSDQSNATK</sequence>
<evidence type="ECO:0000256" key="1">
    <source>
        <dbReference type="ARBA" id="ARBA00004141"/>
    </source>
</evidence>
<dbReference type="Gene3D" id="1.20.1250.20">
    <property type="entry name" value="MFS general substrate transporter like domains"/>
    <property type="match status" value="1"/>
</dbReference>
<evidence type="ECO:0000313" key="11">
    <source>
        <dbReference type="Proteomes" id="UP001392437"/>
    </source>
</evidence>
<accession>A0AAW0QQW7</accession>
<dbReference type="Pfam" id="PF07690">
    <property type="entry name" value="MFS_1"/>
    <property type="match status" value="1"/>
</dbReference>
<dbReference type="EMBL" id="JAQQWP010000008">
    <property type="protein sequence ID" value="KAK8106495.1"/>
    <property type="molecule type" value="Genomic_DNA"/>
</dbReference>
<feature type="transmembrane region" description="Helical" evidence="8">
    <location>
        <begin position="467"/>
        <end position="485"/>
    </location>
</feature>
<feature type="transmembrane region" description="Helical" evidence="8">
    <location>
        <begin position="440"/>
        <end position="460"/>
    </location>
</feature>
<feature type="compositionally biased region" description="Polar residues" evidence="7">
    <location>
        <begin position="63"/>
        <end position="78"/>
    </location>
</feature>
<feature type="transmembrane region" description="Helical" evidence="8">
    <location>
        <begin position="176"/>
        <end position="194"/>
    </location>
</feature>
<keyword evidence="3 8" id="KW-0812">Transmembrane</keyword>
<protein>
    <submittedName>
        <fullName evidence="10">MFS general substrate transporter</fullName>
    </submittedName>
</protein>
<feature type="region of interest" description="Disordered" evidence="7">
    <location>
        <begin position="55"/>
        <end position="98"/>
    </location>
</feature>
<feature type="transmembrane region" description="Helical" evidence="8">
    <location>
        <begin position="200"/>
        <end position="221"/>
    </location>
</feature>
<feature type="transmembrane region" description="Helical" evidence="8">
    <location>
        <begin position="302"/>
        <end position="322"/>
    </location>
</feature>
<keyword evidence="6" id="KW-0325">Glycoprotein</keyword>
<feature type="transmembrane region" description="Helical" evidence="8">
    <location>
        <begin position="328"/>
        <end position="350"/>
    </location>
</feature>
<keyword evidence="4 8" id="KW-1133">Transmembrane helix</keyword>
<dbReference type="InterPro" id="IPR011701">
    <property type="entry name" value="MFS"/>
</dbReference>
<keyword evidence="11" id="KW-1185">Reference proteome</keyword>
<evidence type="ECO:0000256" key="7">
    <source>
        <dbReference type="SAM" id="MobiDB-lite"/>
    </source>
</evidence>
<feature type="transmembrane region" description="Helical" evidence="8">
    <location>
        <begin position="371"/>
        <end position="394"/>
    </location>
</feature>
<dbReference type="PANTHER" id="PTHR23501">
    <property type="entry name" value="MAJOR FACILITATOR SUPERFAMILY"/>
    <property type="match status" value="1"/>
</dbReference>
<proteinExistence type="predicted"/>
<dbReference type="PROSITE" id="PS50850">
    <property type="entry name" value="MFS"/>
    <property type="match status" value="1"/>
</dbReference>
<gene>
    <name evidence="10" type="ORF">PG999_009854</name>
</gene>
<dbReference type="PRINTS" id="PR01036">
    <property type="entry name" value="TCRTETB"/>
</dbReference>
<evidence type="ECO:0000259" key="9">
    <source>
        <dbReference type="PROSITE" id="PS50850"/>
    </source>
</evidence>
<evidence type="ECO:0000256" key="4">
    <source>
        <dbReference type="ARBA" id="ARBA00022989"/>
    </source>
</evidence>
<comment type="caution">
    <text evidence="10">The sequence shown here is derived from an EMBL/GenBank/DDBJ whole genome shotgun (WGS) entry which is preliminary data.</text>
</comment>
<organism evidence="10 11">
    <name type="scientific">Apiospora kogelbergensis</name>
    <dbReference type="NCBI Taxonomy" id="1337665"/>
    <lineage>
        <taxon>Eukaryota</taxon>
        <taxon>Fungi</taxon>
        <taxon>Dikarya</taxon>
        <taxon>Ascomycota</taxon>
        <taxon>Pezizomycotina</taxon>
        <taxon>Sordariomycetes</taxon>
        <taxon>Xylariomycetidae</taxon>
        <taxon>Amphisphaeriales</taxon>
        <taxon>Apiosporaceae</taxon>
        <taxon>Apiospora</taxon>
    </lineage>
</organism>
<evidence type="ECO:0000256" key="6">
    <source>
        <dbReference type="ARBA" id="ARBA00023180"/>
    </source>
</evidence>
<evidence type="ECO:0000256" key="2">
    <source>
        <dbReference type="ARBA" id="ARBA00022448"/>
    </source>
</evidence>
<name>A0AAW0QQW7_9PEZI</name>
<dbReference type="SUPFAM" id="SSF103473">
    <property type="entry name" value="MFS general substrate transporter"/>
    <property type="match status" value="1"/>
</dbReference>
<dbReference type="InterPro" id="IPR020846">
    <property type="entry name" value="MFS_dom"/>
</dbReference>
<dbReference type="Gene3D" id="1.20.1720.10">
    <property type="entry name" value="Multidrug resistance protein D"/>
    <property type="match status" value="1"/>
</dbReference>
<reference evidence="10 11" key="1">
    <citation type="submission" date="2023-01" db="EMBL/GenBank/DDBJ databases">
        <title>Analysis of 21 Apiospora genomes using comparative genomics revels a genus with tremendous synthesis potential of carbohydrate active enzymes and secondary metabolites.</title>
        <authorList>
            <person name="Sorensen T."/>
        </authorList>
    </citation>
    <scope>NUCLEOTIDE SEQUENCE [LARGE SCALE GENOMIC DNA]</scope>
    <source>
        <strain evidence="10 11">CBS 117206</strain>
    </source>
</reference>
<comment type="subcellular location">
    <subcellularLocation>
        <location evidence="1">Membrane</location>
        <topology evidence="1">Multi-pass membrane protein</topology>
    </subcellularLocation>
</comment>
<keyword evidence="2" id="KW-0813">Transport</keyword>
<feature type="region of interest" description="Disordered" evidence="7">
    <location>
        <begin position="643"/>
        <end position="670"/>
    </location>
</feature>
<keyword evidence="5 8" id="KW-0472">Membrane</keyword>
<feature type="transmembrane region" description="Helical" evidence="8">
    <location>
        <begin position="263"/>
        <end position="282"/>
    </location>
</feature>
<dbReference type="AlphaFoldDB" id="A0AAW0QQW7"/>
<dbReference type="Proteomes" id="UP001392437">
    <property type="component" value="Unassembled WGS sequence"/>
</dbReference>
<dbReference type="GO" id="GO:0005886">
    <property type="term" value="C:plasma membrane"/>
    <property type="evidence" value="ECO:0007669"/>
    <property type="project" value="TreeGrafter"/>
</dbReference>
<feature type="transmembrane region" description="Helical" evidence="8">
    <location>
        <begin position="608"/>
        <end position="625"/>
    </location>
</feature>
<dbReference type="GO" id="GO:0022857">
    <property type="term" value="F:transmembrane transporter activity"/>
    <property type="evidence" value="ECO:0007669"/>
    <property type="project" value="InterPro"/>
</dbReference>
<dbReference type="InterPro" id="IPR036259">
    <property type="entry name" value="MFS_trans_sf"/>
</dbReference>
<evidence type="ECO:0000256" key="8">
    <source>
        <dbReference type="SAM" id="Phobius"/>
    </source>
</evidence>
<dbReference type="PANTHER" id="PTHR23501:SF187">
    <property type="entry name" value="MAJOR FACILITATOR SUPERFAMILY (MFS) PROFILE DOMAIN-CONTAINING PROTEIN"/>
    <property type="match status" value="1"/>
</dbReference>
<feature type="domain" description="Major facilitator superfamily (MFS) profile" evidence="9">
    <location>
        <begin position="110"/>
        <end position="631"/>
    </location>
</feature>
<feature type="transmembrane region" description="Helical" evidence="8">
    <location>
        <begin position="233"/>
        <end position="257"/>
    </location>
</feature>
<feature type="transmembrane region" description="Helical" evidence="8">
    <location>
        <begin position="145"/>
        <end position="164"/>
    </location>
</feature>
<evidence type="ECO:0000256" key="3">
    <source>
        <dbReference type="ARBA" id="ARBA00022692"/>
    </source>
</evidence>
<feature type="transmembrane region" description="Helical" evidence="8">
    <location>
        <begin position="107"/>
        <end position="133"/>
    </location>
</feature>
<evidence type="ECO:0000256" key="5">
    <source>
        <dbReference type="ARBA" id="ARBA00023136"/>
    </source>
</evidence>
<evidence type="ECO:0000313" key="10">
    <source>
        <dbReference type="EMBL" id="KAK8106495.1"/>
    </source>
</evidence>